<name>F8PGG1_SERL3</name>
<reference evidence="3" key="1">
    <citation type="journal article" date="2011" name="Science">
        <title>The plant cell wall-decomposing machinery underlies the functional diversity of forest fungi.</title>
        <authorList>
            <person name="Eastwood D.C."/>
            <person name="Floudas D."/>
            <person name="Binder M."/>
            <person name="Majcherczyk A."/>
            <person name="Schneider P."/>
            <person name="Aerts A."/>
            <person name="Asiegbu F.O."/>
            <person name="Baker S.E."/>
            <person name="Barry K."/>
            <person name="Bendiksby M."/>
            <person name="Blumentritt M."/>
            <person name="Coutinho P.M."/>
            <person name="Cullen D."/>
            <person name="de Vries R.P."/>
            <person name="Gathman A."/>
            <person name="Goodell B."/>
            <person name="Henrissat B."/>
            <person name="Ihrmark K."/>
            <person name="Kauserud H."/>
            <person name="Kohler A."/>
            <person name="LaButti K."/>
            <person name="Lapidus A."/>
            <person name="Lavin J.L."/>
            <person name="Lee Y.-H."/>
            <person name="Lindquist E."/>
            <person name="Lilly W."/>
            <person name="Lucas S."/>
            <person name="Morin E."/>
            <person name="Murat C."/>
            <person name="Oguiza J.A."/>
            <person name="Park J."/>
            <person name="Pisabarro A.G."/>
            <person name="Riley R."/>
            <person name="Rosling A."/>
            <person name="Salamov A."/>
            <person name="Schmidt O."/>
            <person name="Schmutz J."/>
            <person name="Skrede I."/>
            <person name="Stenlid J."/>
            <person name="Wiebenga A."/>
            <person name="Xie X."/>
            <person name="Kuees U."/>
            <person name="Hibbett D.S."/>
            <person name="Hoffmeister D."/>
            <person name="Hoegberg N."/>
            <person name="Martin F."/>
            <person name="Grigoriev I.V."/>
            <person name="Watkinson S.C."/>
        </authorList>
    </citation>
    <scope>NUCLEOTIDE SEQUENCE [LARGE SCALE GENOMIC DNA]</scope>
    <source>
        <strain evidence="3">strain S7.3</strain>
    </source>
</reference>
<feature type="region of interest" description="Disordered" evidence="1">
    <location>
        <begin position="1"/>
        <end position="20"/>
    </location>
</feature>
<accession>F8PGG1</accession>
<dbReference type="EMBL" id="GL945474">
    <property type="protein sequence ID" value="EGO05394.1"/>
    <property type="molecule type" value="Genomic_DNA"/>
</dbReference>
<proteinExistence type="predicted"/>
<evidence type="ECO:0000313" key="2">
    <source>
        <dbReference type="EMBL" id="EGO05394.1"/>
    </source>
</evidence>
<dbReference type="Proteomes" id="UP000008063">
    <property type="component" value="Unassembled WGS sequence"/>
</dbReference>
<sequence>MHKVSLDSCTSSRGSSSVVSTDSAVVLVRFADHNKLTGNKVGIRVSQPFLPQVIVPSVAALRRSM</sequence>
<dbReference type="AlphaFoldDB" id="F8PGG1"/>
<protein>
    <submittedName>
        <fullName evidence="2">Uncharacterized protein</fullName>
    </submittedName>
</protein>
<dbReference type="InParanoid" id="F8PGG1"/>
<gene>
    <name evidence="2" type="ORF">SERLA73DRAFT_129336</name>
</gene>
<evidence type="ECO:0000313" key="3">
    <source>
        <dbReference type="Proteomes" id="UP000008063"/>
    </source>
</evidence>
<organism evidence="3">
    <name type="scientific">Serpula lacrymans var. lacrymans (strain S7.3)</name>
    <name type="common">Dry rot fungus</name>
    <dbReference type="NCBI Taxonomy" id="936435"/>
    <lineage>
        <taxon>Eukaryota</taxon>
        <taxon>Fungi</taxon>
        <taxon>Dikarya</taxon>
        <taxon>Basidiomycota</taxon>
        <taxon>Agaricomycotina</taxon>
        <taxon>Agaricomycetes</taxon>
        <taxon>Agaricomycetidae</taxon>
        <taxon>Boletales</taxon>
        <taxon>Coniophorineae</taxon>
        <taxon>Serpulaceae</taxon>
        <taxon>Serpula</taxon>
    </lineage>
</organism>
<dbReference type="HOGENOM" id="CLU_2851106_0_0_1"/>
<keyword evidence="3" id="KW-1185">Reference proteome</keyword>
<evidence type="ECO:0000256" key="1">
    <source>
        <dbReference type="SAM" id="MobiDB-lite"/>
    </source>
</evidence>